<comment type="caution">
    <text evidence="1">The sequence shown here is derived from an EMBL/GenBank/DDBJ whole genome shotgun (WGS) entry which is preliminary data.</text>
</comment>
<accession>A0A080LT13</accession>
<name>A0A080LT13_9PROT</name>
<sequence length="53" mass="5771">MTFPQRSSSNISAGVPLTGKISGFGCIDPLAQICYRYNVVIQFPEAETRHDPG</sequence>
<reference evidence="1 2" key="1">
    <citation type="submission" date="2014-02" db="EMBL/GenBank/DDBJ databases">
        <title>Expanding our view of genomic diversity in Candidatus Accumulibacter clades.</title>
        <authorList>
            <person name="Skennerton C.T."/>
            <person name="Barr J.J."/>
            <person name="Slater F.R."/>
            <person name="Bond P.L."/>
            <person name="Tyson G.W."/>
        </authorList>
    </citation>
    <scope>NUCLEOTIDE SEQUENCE [LARGE SCALE GENOMIC DNA]</scope>
    <source>
        <strain evidence="2">BA-91</strain>
    </source>
</reference>
<dbReference type="EMBL" id="JDVG02000527">
    <property type="protein sequence ID" value="KFB71556.1"/>
    <property type="molecule type" value="Genomic_DNA"/>
</dbReference>
<proteinExistence type="predicted"/>
<protein>
    <submittedName>
        <fullName evidence="1">Uncharacterized protein</fullName>
    </submittedName>
</protein>
<organism evidence="1 2">
    <name type="scientific">Candidatus Accumulibacter phosphatis</name>
    <dbReference type="NCBI Taxonomy" id="327160"/>
    <lineage>
        <taxon>Bacteria</taxon>
        <taxon>Pseudomonadati</taxon>
        <taxon>Pseudomonadota</taxon>
        <taxon>Betaproteobacteria</taxon>
        <taxon>Candidatus Accumulibacter</taxon>
    </lineage>
</organism>
<evidence type="ECO:0000313" key="1">
    <source>
        <dbReference type="EMBL" id="KFB71556.1"/>
    </source>
</evidence>
<evidence type="ECO:0000313" key="2">
    <source>
        <dbReference type="Proteomes" id="UP000020077"/>
    </source>
</evidence>
<dbReference type="Proteomes" id="UP000020077">
    <property type="component" value="Unassembled WGS sequence"/>
</dbReference>
<gene>
    <name evidence="1" type="ORF">AW09_003309</name>
</gene>
<dbReference type="AlphaFoldDB" id="A0A080LT13"/>